<dbReference type="GO" id="GO:0004175">
    <property type="term" value="F:endopeptidase activity"/>
    <property type="evidence" value="ECO:0007669"/>
    <property type="project" value="TreeGrafter"/>
</dbReference>
<sequence length="409" mass="43984">MGYPSGEQRAESTAVYTAGVRRTLLLLATLLSTQTVRAEALEPLQVDRIIESLQYFPYLYPFDEKKVRQGAEQGIDGLIRALGNPDVRFSPRNVLVPSANPQEGTTFGLEFEQDGVAQQGVQLAAIPPFTSAWYQGLQPGDIIEGIGDHDVRSVTRQAAAAMLPLLEDQFVDLTVRRGETRQVVRVTRQAITPTLTVREGLPTGAAYLAMPTLFTGLGDVTDQLTRAIQVLQEDGIATLILDLRGNTGGTLNTAVAVADQFLSQGDIVSLKSRSGDTRIYGSAKPHFRDFTGRVMVLVNRETSGGAEVIASTLQHARMTVIGERTAGQGVASTSHGMDVGYLTFPIAFLVTPGGQIQGVGVTPDIVVRNDRQRPATGTVMNLPGDPVLRRALEEVGRMSQSSASDALRN</sequence>
<feature type="domain" description="PDZ" evidence="1">
    <location>
        <begin position="105"/>
        <end position="179"/>
    </location>
</feature>
<gene>
    <name evidence="3" type="ORF">GCM10008956_39910</name>
</gene>
<comment type="caution">
    <text evidence="3">The sequence shown here is derived from an EMBL/GenBank/DDBJ whole genome shotgun (WGS) entry which is preliminary data.</text>
</comment>
<feature type="domain" description="Tail specific protease" evidence="2">
    <location>
        <begin position="179"/>
        <end position="368"/>
    </location>
</feature>
<evidence type="ECO:0000313" key="4">
    <source>
        <dbReference type="Proteomes" id="UP000600547"/>
    </source>
</evidence>
<dbReference type="GO" id="GO:0006508">
    <property type="term" value="P:proteolysis"/>
    <property type="evidence" value="ECO:0007669"/>
    <property type="project" value="InterPro"/>
</dbReference>
<organism evidence="3 4">
    <name type="scientific">Deinococcus arenae</name>
    <dbReference type="NCBI Taxonomy" id="1452751"/>
    <lineage>
        <taxon>Bacteria</taxon>
        <taxon>Thermotogati</taxon>
        <taxon>Deinococcota</taxon>
        <taxon>Deinococci</taxon>
        <taxon>Deinococcales</taxon>
        <taxon>Deinococcaceae</taxon>
        <taxon>Deinococcus</taxon>
    </lineage>
</organism>
<protein>
    <submittedName>
        <fullName evidence="3">Peptidase S41</fullName>
    </submittedName>
</protein>
<dbReference type="AlphaFoldDB" id="A0A8H9GTS9"/>
<dbReference type="SMART" id="SM00245">
    <property type="entry name" value="TSPc"/>
    <property type="match status" value="1"/>
</dbReference>
<dbReference type="InterPro" id="IPR036034">
    <property type="entry name" value="PDZ_sf"/>
</dbReference>
<dbReference type="SUPFAM" id="SSF50156">
    <property type="entry name" value="PDZ domain-like"/>
    <property type="match status" value="1"/>
</dbReference>
<evidence type="ECO:0000313" key="3">
    <source>
        <dbReference type="EMBL" id="GGM60291.1"/>
    </source>
</evidence>
<keyword evidence="4" id="KW-1185">Reference proteome</keyword>
<dbReference type="SUPFAM" id="SSF52096">
    <property type="entry name" value="ClpP/crotonase"/>
    <property type="match status" value="1"/>
</dbReference>
<dbReference type="Pfam" id="PF03572">
    <property type="entry name" value="Peptidase_S41"/>
    <property type="match status" value="1"/>
</dbReference>
<dbReference type="GO" id="GO:0007165">
    <property type="term" value="P:signal transduction"/>
    <property type="evidence" value="ECO:0007669"/>
    <property type="project" value="TreeGrafter"/>
</dbReference>
<dbReference type="EMBL" id="BMQG01000035">
    <property type="protein sequence ID" value="GGM60291.1"/>
    <property type="molecule type" value="Genomic_DNA"/>
</dbReference>
<accession>A0A8H9GTS9</accession>
<evidence type="ECO:0000259" key="2">
    <source>
        <dbReference type="SMART" id="SM00245"/>
    </source>
</evidence>
<dbReference type="InterPro" id="IPR005151">
    <property type="entry name" value="Tail-specific_protease"/>
</dbReference>
<dbReference type="InterPro" id="IPR029045">
    <property type="entry name" value="ClpP/crotonase-like_dom_sf"/>
</dbReference>
<name>A0A8H9GTS9_9DEIO</name>
<dbReference type="Gene3D" id="3.90.226.10">
    <property type="entry name" value="2-enoyl-CoA Hydratase, Chain A, domain 1"/>
    <property type="match status" value="1"/>
</dbReference>
<evidence type="ECO:0000259" key="1">
    <source>
        <dbReference type="SMART" id="SM00228"/>
    </source>
</evidence>
<dbReference type="GO" id="GO:0008236">
    <property type="term" value="F:serine-type peptidase activity"/>
    <property type="evidence" value="ECO:0007669"/>
    <property type="project" value="InterPro"/>
</dbReference>
<proteinExistence type="predicted"/>
<dbReference type="SMART" id="SM00228">
    <property type="entry name" value="PDZ"/>
    <property type="match status" value="1"/>
</dbReference>
<dbReference type="PANTHER" id="PTHR32060">
    <property type="entry name" value="TAIL-SPECIFIC PROTEASE"/>
    <property type="match status" value="1"/>
</dbReference>
<reference evidence="4" key="1">
    <citation type="journal article" date="2019" name="Int. J. Syst. Evol. Microbiol.">
        <title>The Global Catalogue of Microorganisms (GCM) 10K type strain sequencing project: providing services to taxonomists for standard genome sequencing and annotation.</title>
        <authorList>
            <consortium name="The Broad Institute Genomics Platform"/>
            <consortium name="The Broad Institute Genome Sequencing Center for Infectious Disease"/>
            <person name="Wu L."/>
            <person name="Ma J."/>
        </authorList>
    </citation>
    <scope>NUCLEOTIDE SEQUENCE [LARGE SCALE GENOMIC DNA]</scope>
    <source>
        <strain evidence="4">JCM 31047</strain>
    </source>
</reference>
<dbReference type="GO" id="GO:0030288">
    <property type="term" value="C:outer membrane-bounded periplasmic space"/>
    <property type="evidence" value="ECO:0007669"/>
    <property type="project" value="TreeGrafter"/>
</dbReference>
<dbReference type="Proteomes" id="UP000600547">
    <property type="component" value="Unassembled WGS sequence"/>
</dbReference>
<dbReference type="InterPro" id="IPR001478">
    <property type="entry name" value="PDZ"/>
</dbReference>
<dbReference type="Gene3D" id="2.30.42.10">
    <property type="match status" value="1"/>
</dbReference>
<dbReference type="PANTHER" id="PTHR32060:SF30">
    <property type="entry name" value="CARBOXY-TERMINAL PROCESSING PROTEASE CTPA"/>
    <property type="match status" value="1"/>
</dbReference>